<reference evidence="1 2" key="1">
    <citation type="submission" date="2018-03" db="EMBL/GenBank/DDBJ databases">
        <title>Whole genome sequencing of Histamine producing bacteria.</title>
        <authorList>
            <person name="Butler K."/>
        </authorList>
    </citation>
    <scope>NUCLEOTIDE SEQUENCE [LARGE SCALE GENOMIC DNA]</scope>
    <source>
        <strain evidence="1 2">Res.4.1</strain>
    </source>
</reference>
<dbReference type="AlphaFoldDB" id="A0A2T3KU30"/>
<evidence type="ECO:0000313" key="2">
    <source>
        <dbReference type="Proteomes" id="UP000240530"/>
    </source>
</evidence>
<name>A0A2T3KU30_PHOLD</name>
<accession>A0A2T3KU30</accession>
<dbReference type="Proteomes" id="UP000240530">
    <property type="component" value="Unassembled WGS sequence"/>
</dbReference>
<proteinExistence type="predicted"/>
<dbReference type="EMBL" id="PYNS01000013">
    <property type="protein sequence ID" value="PSV10250.1"/>
    <property type="molecule type" value="Genomic_DNA"/>
</dbReference>
<organism evidence="1 2">
    <name type="scientific">Photobacterium leiognathi subsp. mandapamensis</name>
    <name type="common">Photobacterium mandapamensis</name>
    <dbReference type="NCBI Taxonomy" id="48408"/>
    <lineage>
        <taxon>Bacteria</taxon>
        <taxon>Pseudomonadati</taxon>
        <taxon>Pseudomonadota</taxon>
        <taxon>Gammaproteobacteria</taxon>
        <taxon>Vibrionales</taxon>
        <taxon>Vibrionaceae</taxon>
        <taxon>Photobacterium</taxon>
    </lineage>
</organism>
<comment type="caution">
    <text evidence="1">The sequence shown here is derived from an EMBL/GenBank/DDBJ whole genome shotgun (WGS) entry which is preliminary data.</text>
</comment>
<evidence type="ECO:0000313" key="1">
    <source>
        <dbReference type="EMBL" id="PSV10250.1"/>
    </source>
</evidence>
<protein>
    <submittedName>
        <fullName evidence="1">Uncharacterized protein</fullName>
    </submittedName>
</protein>
<gene>
    <name evidence="1" type="ORF">C0W93_12390</name>
</gene>
<sequence length="85" mass="10131">MHVSHIEIPKQHPNNFQRFIMRETYNAGGTHYEILFSEKDRKDRPISGEFNIYYCQEKPEEVVKQPVVQQAIQPQMPYVININNQ</sequence>